<reference evidence="2" key="1">
    <citation type="submission" date="2018-08" db="EMBL/GenBank/DDBJ databases">
        <authorList>
            <person name="Liu Z.-W."/>
            <person name="Du Z.-J."/>
        </authorList>
    </citation>
    <scope>NUCLEOTIDE SEQUENCE [LARGE SCALE GENOMIC DNA]</scope>
    <source>
        <strain evidence="2">H4X</strain>
    </source>
</reference>
<dbReference type="Proteomes" id="UP000256708">
    <property type="component" value="Unassembled WGS sequence"/>
</dbReference>
<name>A0A3D8LAW1_9BACT</name>
<dbReference type="EMBL" id="QRGR01000014">
    <property type="protein sequence ID" value="RDV14520.1"/>
    <property type="molecule type" value="Genomic_DNA"/>
</dbReference>
<organism evidence="1 2">
    <name type="scientific">Pontibacter diazotrophicus</name>
    <dbReference type="NCBI Taxonomy" id="1400979"/>
    <lineage>
        <taxon>Bacteria</taxon>
        <taxon>Pseudomonadati</taxon>
        <taxon>Bacteroidota</taxon>
        <taxon>Cytophagia</taxon>
        <taxon>Cytophagales</taxon>
        <taxon>Hymenobacteraceae</taxon>
        <taxon>Pontibacter</taxon>
    </lineage>
</organism>
<dbReference type="Pfam" id="PF19458">
    <property type="entry name" value="DUF5995"/>
    <property type="match status" value="1"/>
</dbReference>
<keyword evidence="2" id="KW-1185">Reference proteome</keyword>
<evidence type="ECO:0000313" key="1">
    <source>
        <dbReference type="EMBL" id="RDV14520.1"/>
    </source>
</evidence>
<accession>A0A3D8LAW1</accession>
<dbReference type="OrthoDB" id="583431at2"/>
<dbReference type="AlphaFoldDB" id="A0A3D8LAW1"/>
<dbReference type="InterPro" id="IPR046037">
    <property type="entry name" value="DUF5995"/>
</dbReference>
<protein>
    <submittedName>
        <fullName evidence="1">Uncharacterized protein</fullName>
    </submittedName>
</protein>
<comment type="caution">
    <text evidence="1">The sequence shown here is derived from an EMBL/GenBank/DDBJ whole genome shotgun (WGS) entry which is preliminary data.</text>
</comment>
<proteinExistence type="predicted"/>
<evidence type="ECO:0000313" key="2">
    <source>
        <dbReference type="Proteomes" id="UP000256708"/>
    </source>
</evidence>
<sequence length="130" mass="14699">MKGQHMPLIKGDFDRINAILKAMVDKVQDNLGKVSPLMGLLDMYSKTHDELLVGFSIVAAREGAWLFAQELSYKTGDTYQECILNRDRRIAGLARRLASPSSYFMRLVLKTIRASEWRTPAANIQLLKIS</sequence>
<gene>
    <name evidence="1" type="ORF">DXT99_14055</name>
</gene>